<gene>
    <name evidence="10" type="ORF">AQ490_18775</name>
</gene>
<comment type="pathway">
    <text evidence="2">Quinol/quinone metabolism; menaquinone biosynthesis.</text>
</comment>
<evidence type="ECO:0000256" key="6">
    <source>
        <dbReference type="ARBA" id="ARBA00022989"/>
    </source>
</evidence>
<organism evidence="10 11">
    <name type="scientific">Wenjunlia vitaminophila</name>
    <name type="common">Streptomyces vitaminophilus</name>
    <dbReference type="NCBI Taxonomy" id="76728"/>
    <lineage>
        <taxon>Bacteria</taxon>
        <taxon>Bacillati</taxon>
        <taxon>Actinomycetota</taxon>
        <taxon>Actinomycetes</taxon>
        <taxon>Kitasatosporales</taxon>
        <taxon>Streptomycetaceae</taxon>
        <taxon>Wenjunlia</taxon>
    </lineage>
</organism>
<dbReference type="Gene3D" id="1.10.357.140">
    <property type="entry name" value="UbiA prenyltransferase"/>
    <property type="match status" value="1"/>
</dbReference>
<evidence type="ECO:0000256" key="9">
    <source>
        <dbReference type="SAM" id="Phobius"/>
    </source>
</evidence>
<feature type="transmembrane region" description="Helical" evidence="9">
    <location>
        <begin position="311"/>
        <end position="328"/>
    </location>
</feature>
<dbReference type="Proteomes" id="UP000050867">
    <property type="component" value="Unassembled WGS sequence"/>
</dbReference>
<dbReference type="PANTHER" id="PTHR13929:SF0">
    <property type="entry name" value="UBIA PRENYLTRANSFERASE DOMAIN-CONTAINING PROTEIN 1"/>
    <property type="match status" value="1"/>
</dbReference>
<dbReference type="InterPro" id="IPR026046">
    <property type="entry name" value="UBIAD1"/>
</dbReference>
<dbReference type="STRING" id="76728.AQ490_18775"/>
<accession>A0A0T6LUC4</accession>
<dbReference type="InterPro" id="IPR000537">
    <property type="entry name" value="UbiA_prenyltransferase"/>
</dbReference>
<dbReference type="UniPathway" id="UPA00079"/>
<dbReference type="eggNOG" id="COG1575">
    <property type="taxonomic scope" value="Bacteria"/>
</dbReference>
<feature type="transmembrane region" description="Helical" evidence="9">
    <location>
        <begin position="149"/>
        <end position="168"/>
    </location>
</feature>
<dbReference type="GO" id="GO:0009234">
    <property type="term" value="P:menaquinone biosynthetic process"/>
    <property type="evidence" value="ECO:0007669"/>
    <property type="project" value="UniProtKB-UniPathway"/>
</dbReference>
<dbReference type="EMBL" id="LLZU01000010">
    <property type="protein sequence ID" value="KRV49747.1"/>
    <property type="molecule type" value="Genomic_DNA"/>
</dbReference>
<dbReference type="OrthoDB" id="9767568at2"/>
<name>A0A0T6LUC4_WENVI</name>
<comment type="subcellular location">
    <subcellularLocation>
        <location evidence="1">Membrane</location>
        <topology evidence="1">Multi-pass membrane protein</topology>
    </subcellularLocation>
</comment>
<evidence type="ECO:0000256" key="1">
    <source>
        <dbReference type="ARBA" id="ARBA00004141"/>
    </source>
</evidence>
<comment type="caution">
    <text evidence="10">The sequence shown here is derived from an EMBL/GenBank/DDBJ whole genome shotgun (WGS) entry which is preliminary data.</text>
</comment>
<evidence type="ECO:0000256" key="5">
    <source>
        <dbReference type="ARBA" id="ARBA00022692"/>
    </source>
</evidence>
<keyword evidence="11" id="KW-1185">Reference proteome</keyword>
<evidence type="ECO:0000313" key="10">
    <source>
        <dbReference type="EMBL" id="KRV49747.1"/>
    </source>
</evidence>
<evidence type="ECO:0000313" key="11">
    <source>
        <dbReference type="Proteomes" id="UP000050867"/>
    </source>
</evidence>
<evidence type="ECO:0000256" key="7">
    <source>
        <dbReference type="ARBA" id="ARBA00023136"/>
    </source>
</evidence>
<dbReference type="GO" id="GO:0016020">
    <property type="term" value="C:membrane"/>
    <property type="evidence" value="ECO:0007669"/>
    <property type="project" value="UniProtKB-SubCell"/>
</dbReference>
<reference evidence="10 11" key="1">
    <citation type="submission" date="2015-10" db="EMBL/GenBank/DDBJ databases">
        <title>Draft genome sequence of pyrrolomycin-producing Streptomyces vitaminophilus.</title>
        <authorList>
            <person name="Graham D.E."/>
            <person name="Mahan K.M."/>
            <person name="Klingeman D.M."/>
            <person name="Hettich R.L."/>
            <person name="Parry R.J."/>
        </authorList>
    </citation>
    <scope>NUCLEOTIDE SEQUENCE [LARGE SCALE GENOMIC DNA]</scope>
    <source>
        <strain evidence="10 11">ATCC 31673</strain>
    </source>
</reference>
<evidence type="ECO:0000256" key="3">
    <source>
        <dbReference type="ARBA" id="ARBA00022428"/>
    </source>
</evidence>
<keyword evidence="3" id="KW-0474">Menaquinone biosynthesis</keyword>
<feature type="compositionally biased region" description="Low complexity" evidence="8">
    <location>
        <begin position="352"/>
        <end position="361"/>
    </location>
</feature>
<feature type="transmembrane region" description="Helical" evidence="9">
    <location>
        <begin position="277"/>
        <end position="299"/>
    </location>
</feature>
<keyword evidence="5 9" id="KW-0812">Transmembrane</keyword>
<protein>
    <submittedName>
        <fullName evidence="10">1,4-dihydroxy-2-naphtoate octaprenyl transferase</fullName>
    </submittedName>
</protein>
<dbReference type="AlphaFoldDB" id="A0A0T6LUC4"/>
<dbReference type="InterPro" id="IPR044878">
    <property type="entry name" value="UbiA_sf"/>
</dbReference>
<feature type="transmembrane region" description="Helical" evidence="9">
    <location>
        <begin position="18"/>
        <end position="38"/>
    </location>
</feature>
<evidence type="ECO:0000256" key="8">
    <source>
        <dbReference type="SAM" id="MobiDB-lite"/>
    </source>
</evidence>
<keyword evidence="4 10" id="KW-0808">Transferase</keyword>
<feature type="transmembrane region" description="Helical" evidence="9">
    <location>
        <begin position="95"/>
        <end position="114"/>
    </location>
</feature>
<sequence length="377" mass="38839">MTTTGTLGAVVRLARVKFLFQSLLVVGLGVTVAVHETGAFSPRWYVVTVAFAWVTHLMTHFSNDYFDLEADRANPAPTSWTGGSRVLVDGLLPPVAGLGAAFVLLFTGVGLTAVMPTPSARLTAAALTALAWFYTAPPARLNYRAMGEATCAVVLYGIGPVLAALLQAGPVSGTLLGCTAVVCALQVARCLVMNLCDIEGDTRVGKLTLAGALGPRRAVRAYVATQAVVHPGVVLLALAGYLPVPAALAVLVLAPVPWWVTRLLVSGAARDPERAESVALWSSVQLPFTSCALSLGLLADMLARGRPIPGAWGPLAVATVGVFALWLLRTLRRGRPRTGTGAPSAQHPGVRTEPTPAPGAGAAPGAGELGPAPGTAR</sequence>
<evidence type="ECO:0000256" key="4">
    <source>
        <dbReference type="ARBA" id="ARBA00022679"/>
    </source>
</evidence>
<keyword evidence="6 9" id="KW-1133">Transmembrane helix</keyword>
<dbReference type="PANTHER" id="PTHR13929">
    <property type="entry name" value="1,4-DIHYDROXY-2-NAPHTHOATE OCTAPRENYLTRANSFERASE"/>
    <property type="match status" value="1"/>
</dbReference>
<feature type="region of interest" description="Disordered" evidence="8">
    <location>
        <begin position="336"/>
        <end position="377"/>
    </location>
</feature>
<dbReference type="Pfam" id="PF01040">
    <property type="entry name" value="UbiA"/>
    <property type="match status" value="1"/>
</dbReference>
<dbReference type="CDD" id="cd13962">
    <property type="entry name" value="PT_UbiA_UBIAD1"/>
    <property type="match status" value="1"/>
</dbReference>
<proteinExistence type="predicted"/>
<dbReference type="GO" id="GO:0042371">
    <property type="term" value="P:vitamin K biosynthetic process"/>
    <property type="evidence" value="ECO:0007669"/>
    <property type="project" value="TreeGrafter"/>
</dbReference>
<dbReference type="GO" id="GO:0004659">
    <property type="term" value="F:prenyltransferase activity"/>
    <property type="evidence" value="ECO:0007669"/>
    <property type="project" value="InterPro"/>
</dbReference>
<keyword evidence="7 9" id="KW-0472">Membrane</keyword>
<dbReference type="RefSeq" id="WP_018386853.1">
    <property type="nucleotide sequence ID" value="NZ_LLZU01000010.1"/>
</dbReference>
<evidence type="ECO:0000256" key="2">
    <source>
        <dbReference type="ARBA" id="ARBA00004863"/>
    </source>
</evidence>